<dbReference type="CAZy" id="GH31">
    <property type="family name" value="Glycoside Hydrolase Family 31"/>
</dbReference>
<feature type="domain" description="Glycoside hydrolase family 31 N-terminal" evidence="5">
    <location>
        <begin position="321"/>
        <end position="410"/>
    </location>
</feature>
<feature type="domain" description="Glycoside hydrolase family 31 TIM barrel" evidence="4">
    <location>
        <begin position="472"/>
        <end position="773"/>
    </location>
</feature>
<dbReference type="PANTHER" id="PTHR46959:SF2">
    <property type="entry name" value="SULFOQUINOVOSIDASE"/>
    <property type="match status" value="1"/>
</dbReference>
<keyword evidence="2 7" id="KW-0378">Hydrolase</keyword>
<organism evidence="7 8">
    <name type="scientific">Ostreococcus tauri</name>
    <name type="common">Marine green alga</name>
    <dbReference type="NCBI Taxonomy" id="70448"/>
    <lineage>
        <taxon>Eukaryota</taxon>
        <taxon>Viridiplantae</taxon>
        <taxon>Chlorophyta</taxon>
        <taxon>Mamiellophyceae</taxon>
        <taxon>Mamiellales</taxon>
        <taxon>Bathycoccaceae</taxon>
        <taxon>Ostreococcus</taxon>
    </lineage>
</organism>
<dbReference type="Gene3D" id="3.20.20.80">
    <property type="entry name" value="Glycosidases"/>
    <property type="match status" value="1"/>
</dbReference>
<dbReference type="InterPro" id="IPR000322">
    <property type="entry name" value="Glyco_hydro_31_TIM"/>
</dbReference>
<dbReference type="CDD" id="cd06594">
    <property type="entry name" value="GH31_glucosidase_YihQ"/>
    <property type="match status" value="1"/>
</dbReference>
<evidence type="ECO:0000256" key="2">
    <source>
        <dbReference type="RuleBase" id="RU361185"/>
    </source>
</evidence>
<feature type="domain" description="Glycosyl hydrolase family 31 C-terminal" evidence="6">
    <location>
        <begin position="796"/>
        <end position="860"/>
    </location>
</feature>
<protein>
    <submittedName>
        <fullName evidence="7">Glycoside hydrolase, superfamily</fullName>
    </submittedName>
</protein>
<dbReference type="InterPro" id="IPR044112">
    <property type="entry name" value="YihQ_TIM-like"/>
</dbReference>
<evidence type="ECO:0000259" key="4">
    <source>
        <dbReference type="Pfam" id="PF01055"/>
    </source>
</evidence>
<dbReference type="Pfam" id="PF13802">
    <property type="entry name" value="Gal_mutarotas_2"/>
    <property type="match status" value="1"/>
</dbReference>
<dbReference type="NCBIfam" id="NF007746">
    <property type="entry name" value="PRK10426.1"/>
    <property type="match status" value="1"/>
</dbReference>
<dbReference type="SUPFAM" id="SSF74650">
    <property type="entry name" value="Galactose mutarotase-like"/>
    <property type="match status" value="1"/>
</dbReference>
<gene>
    <name evidence="7" type="ORF">OT_ostta08g03860</name>
</gene>
<dbReference type="RefSeq" id="XP_003080945.1">
    <property type="nucleotide sequence ID" value="XM_003080897.1"/>
</dbReference>
<dbReference type="AlphaFoldDB" id="Q012R7"/>
<dbReference type="CDD" id="cd14752">
    <property type="entry name" value="GH31_N"/>
    <property type="match status" value="1"/>
</dbReference>
<evidence type="ECO:0000259" key="6">
    <source>
        <dbReference type="Pfam" id="PF21365"/>
    </source>
</evidence>
<accession>Q012R7</accession>
<feature type="compositionally biased region" description="Basic and acidic residues" evidence="3">
    <location>
        <begin position="30"/>
        <end position="48"/>
    </location>
</feature>
<keyword evidence="2" id="KW-0326">Glycosidase</keyword>
<evidence type="ECO:0000256" key="1">
    <source>
        <dbReference type="ARBA" id="ARBA00007806"/>
    </source>
</evidence>
<feature type="region of interest" description="Disordered" evidence="3">
    <location>
        <begin position="1"/>
        <end position="71"/>
    </location>
</feature>
<dbReference type="InterPro" id="IPR025887">
    <property type="entry name" value="Glyco_hydro_31_N_dom"/>
</dbReference>
<dbReference type="InterPro" id="IPR013780">
    <property type="entry name" value="Glyco_hydro_b"/>
</dbReference>
<dbReference type="InParanoid" id="Q012R7"/>
<evidence type="ECO:0000259" key="5">
    <source>
        <dbReference type="Pfam" id="PF13802"/>
    </source>
</evidence>
<evidence type="ECO:0000313" key="7">
    <source>
        <dbReference type="EMBL" id="CAL55113.1"/>
    </source>
</evidence>
<dbReference type="InterPro" id="IPR052990">
    <property type="entry name" value="Sulfoquinovosidase_GH31"/>
</dbReference>
<dbReference type="GeneID" id="9831524"/>
<dbReference type="GO" id="GO:0005975">
    <property type="term" value="P:carbohydrate metabolic process"/>
    <property type="evidence" value="ECO:0007669"/>
    <property type="project" value="InterPro"/>
</dbReference>
<dbReference type="Gene3D" id="2.60.40.1760">
    <property type="entry name" value="glycosyl hydrolase (family 31)"/>
    <property type="match status" value="1"/>
</dbReference>
<comment type="caution">
    <text evidence="7">The sequence shown here is derived from an EMBL/GenBank/DDBJ whole genome shotgun (WGS) entry which is preliminary data.</text>
</comment>
<name>Q012R7_OSTTA</name>
<dbReference type="InterPro" id="IPR011013">
    <property type="entry name" value="Gal_mutarotase_sf_dom"/>
</dbReference>
<proteinExistence type="inferred from homology"/>
<keyword evidence="8" id="KW-1185">Reference proteome</keyword>
<evidence type="ECO:0000313" key="8">
    <source>
        <dbReference type="Proteomes" id="UP000009170"/>
    </source>
</evidence>
<sequence length="934" mass="103409">MARSTRARAASTPASTSSASASNASATATGERRTRAPETNARRIDGKRPTRATSRARREGRAVKDAPSSPLRSVATRVGTVVRTRAEYVAVYAPRVPLASSAFVLFAYAMLVPMLGRVYHAVTTEGRIVSDVASGSWDLGGRFKVGWDRDAVALRATYASGEGGVRCALGLRCDESSQIAWETVPGRPFVRVGSGEIKVAQLIAGHFKISMKSVLRTSIQTVDEIVHDAHGQKLVVRGKLVKEDALLDRVMMKLGDVGARLRDRMVRRREYLARSKLVASYEFTLESDGDDRLAFAISWDDTVPGVSRAGRRRRIVELNQLDFEYAMDQDESVYGLGEQFSSHNHRGRKVPVITGEQGMGRGMQPLSFMFNGLFPGSAGSWHTTYTAIPHYVTHKARSVFLTNYTYSEFDFTEEDSVIIRAAAPTGLLMGQIIGAKTIPDVLRTYTDYAGRMLPLPDWPMDGVILGLTGGTSKAREVHNTLTNGGVKVSGLWLQDWGGARNTSIGIERVWWNWRLDPAQYPGWNELREEMKAKGTHLLTYVNTFLMDSNSDKGAFYRHAKENNYMVRDIKGEVYRLGSEPGVTFGLLDLSNPACVRWIEDIIVDMIKKTGAMGWMADFGEYLPFDAMLHSGELPIEVHNRYPEEWAEINRRAMKRAGLEGSGLFWSRSASTKSPKHSALFWLGDQMVSWDAHDGIKTAVLGALSGGLSGLTMTHSDVGGYTAHPLKHRSVELLMRWMELSAFADSIYRTHQGNRPLHNAQPWWSPELVEQLRVCVDMHVALKEYKKELMREAHEVGLPLMRSMVIHYPNDPVATTLTQQFLLGPDILVAPVLDKGATHVHLYLPPGDVWVDVWTTQRAPAQPDAKSSEDGGRGAWITVDTPMGWPAAFVRKAAGKAARQASALLREGAMERGGVPANRRVRPMDSLDKIVLGFL</sequence>
<dbReference type="Gene3D" id="2.60.40.1180">
    <property type="entry name" value="Golgi alpha-mannosidase II"/>
    <property type="match status" value="1"/>
</dbReference>
<dbReference type="SUPFAM" id="SSF51445">
    <property type="entry name" value="(Trans)glycosidases"/>
    <property type="match status" value="1"/>
</dbReference>
<dbReference type="Pfam" id="PF01055">
    <property type="entry name" value="Glyco_hydro_31_2nd"/>
    <property type="match status" value="1"/>
</dbReference>
<evidence type="ECO:0000256" key="3">
    <source>
        <dbReference type="SAM" id="MobiDB-lite"/>
    </source>
</evidence>
<dbReference type="SUPFAM" id="SSF51011">
    <property type="entry name" value="Glycosyl hydrolase domain"/>
    <property type="match status" value="1"/>
</dbReference>
<dbReference type="GO" id="GO:0004553">
    <property type="term" value="F:hydrolase activity, hydrolyzing O-glycosyl compounds"/>
    <property type="evidence" value="ECO:0007669"/>
    <property type="project" value="InterPro"/>
</dbReference>
<dbReference type="PANTHER" id="PTHR46959">
    <property type="entry name" value="SULFOQUINOVOSIDASE"/>
    <property type="match status" value="1"/>
</dbReference>
<dbReference type="STRING" id="70448.Q012R7"/>
<dbReference type="Proteomes" id="UP000009170">
    <property type="component" value="Unassembled WGS sequence"/>
</dbReference>
<dbReference type="OrthoDB" id="10070917at2759"/>
<reference evidence="7 8" key="2">
    <citation type="journal article" date="2014" name="BMC Genomics">
        <title>An improved genome of the model marine alga Ostreococcus tauri unfolds by assessing Illumina de novo assemblies.</title>
        <authorList>
            <person name="Blanc-Mathieu R."/>
            <person name="Verhelst B."/>
            <person name="Derelle E."/>
            <person name="Rombauts S."/>
            <person name="Bouget F.Y."/>
            <person name="Carre I."/>
            <person name="Chateau A."/>
            <person name="Eyre-Walker A."/>
            <person name="Grimsley N."/>
            <person name="Moreau H."/>
            <person name="Piegu B."/>
            <person name="Rivals E."/>
            <person name="Schackwitz W."/>
            <person name="Van de Peer Y."/>
            <person name="Piganeau G."/>
        </authorList>
    </citation>
    <scope>NUCLEOTIDE SEQUENCE [LARGE SCALE GENOMIC DNA]</scope>
    <source>
        <strain evidence="8">OTTH 0595 / CCAP 157/2 / RCC745</strain>
    </source>
</reference>
<dbReference type="KEGG" id="ota:OT_ostta08g03860"/>
<dbReference type="Pfam" id="PF21365">
    <property type="entry name" value="Glyco_hydro_31_3rd"/>
    <property type="match status" value="1"/>
</dbReference>
<dbReference type="InterPro" id="IPR017853">
    <property type="entry name" value="GH"/>
</dbReference>
<dbReference type="EMBL" id="CAID01000008">
    <property type="protein sequence ID" value="CAL55113.1"/>
    <property type="molecule type" value="Genomic_DNA"/>
</dbReference>
<comment type="similarity">
    <text evidence="1 2">Belongs to the glycosyl hydrolase 31 family.</text>
</comment>
<dbReference type="GO" id="GO:0030246">
    <property type="term" value="F:carbohydrate binding"/>
    <property type="evidence" value="ECO:0007669"/>
    <property type="project" value="InterPro"/>
</dbReference>
<reference evidence="8" key="1">
    <citation type="journal article" date="2006" name="Proc. Natl. Acad. Sci. U.S.A.">
        <title>Genome analysis of the smallest free-living eukaryote Ostreococcus tauri unveils many unique features.</title>
        <authorList>
            <person name="Derelle E."/>
            <person name="Ferraz C."/>
            <person name="Rombauts S."/>
            <person name="Rouze P."/>
            <person name="Worden A.Z."/>
            <person name="Robbens S."/>
            <person name="Partensky F."/>
            <person name="Degroeve S."/>
            <person name="Echeynie S."/>
            <person name="Cooke R."/>
            <person name="Saeys Y."/>
            <person name="Wuyts J."/>
            <person name="Jabbari K."/>
            <person name="Bowler C."/>
            <person name="Panaud O."/>
            <person name="Piegu B."/>
            <person name="Ball S.G."/>
            <person name="Ral J.-P."/>
            <person name="Bouget F.-Y."/>
            <person name="Piganeau G."/>
            <person name="De Baets B."/>
            <person name="Picard A."/>
            <person name="Delseny M."/>
            <person name="Demaille J."/>
            <person name="Van de Peer Y."/>
            <person name="Moreau H."/>
        </authorList>
    </citation>
    <scope>NUCLEOTIDE SEQUENCE [LARGE SCALE GENOMIC DNA]</scope>
    <source>
        <strain evidence="8">OTTH 0595 / CCAP 157/2 / RCC745</strain>
    </source>
</reference>
<dbReference type="InterPro" id="IPR048395">
    <property type="entry name" value="Glyco_hydro_31_C"/>
</dbReference>
<feature type="compositionally biased region" description="Low complexity" evidence="3">
    <location>
        <begin position="1"/>
        <end position="29"/>
    </location>
</feature>